<protein>
    <submittedName>
        <fullName evidence="2">Uncharacterized protein</fullName>
    </submittedName>
</protein>
<evidence type="ECO:0000313" key="3">
    <source>
        <dbReference type="Proteomes" id="UP001190700"/>
    </source>
</evidence>
<dbReference type="Proteomes" id="UP001190700">
    <property type="component" value="Unassembled WGS sequence"/>
</dbReference>
<name>A0AAE0BYB7_9CHLO</name>
<keyword evidence="3" id="KW-1185">Reference proteome</keyword>
<proteinExistence type="predicted"/>
<dbReference type="EMBL" id="LGRX02031087">
    <property type="protein sequence ID" value="KAK3245036.1"/>
    <property type="molecule type" value="Genomic_DNA"/>
</dbReference>
<organism evidence="2 3">
    <name type="scientific">Cymbomonas tetramitiformis</name>
    <dbReference type="NCBI Taxonomy" id="36881"/>
    <lineage>
        <taxon>Eukaryota</taxon>
        <taxon>Viridiplantae</taxon>
        <taxon>Chlorophyta</taxon>
        <taxon>Pyramimonadophyceae</taxon>
        <taxon>Pyramimonadales</taxon>
        <taxon>Pyramimonadaceae</taxon>
        <taxon>Cymbomonas</taxon>
    </lineage>
</organism>
<dbReference type="AlphaFoldDB" id="A0AAE0BYB7"/>
<evidence type="ECO:0000313" key="2">
    <source>
        <dbReference type="EMBL" id="KAK3245036.1"/>
    </source>
</evidence>
<evidence type="ECO:0000256" key="1">
    <source>
        <dbReference type="SAM" id="MobiDB-lite"/>
    </source>
</evidence>
<accession>A0AAE0BYB7</accession>
<sequence>MTSKSKSLPVLTKDNMSSGDFTALANELSAFVSNLVFDKNANRDVELTRGEINKLKGTLFSSLPAIFSNTEDATRIVSPTAPNSEQKTLRAPAHSGRN</sequence>
<reference evidence="2 3" key="1">
    <citation type="journal article" date="2015" name="Genome Biol. Evol.">
        <title>Comparative Genomics of a Bacterivorous Green Alga Reveals Evolutionary Causalities and Consequences of Phago-Mixotrophic Mode of Nutrition.</title>
        <authorList>
            <person name="Burns J.A."/>
            <person name="Paasch A."/>
            <person name="Narechania A."/>
            <person name="Kim E."/>
        </authorList>
    </citation>
    <scope>NUCLEOTIDE SEQUENCE [LARGE SCALE GENOMIC DNA]</scope>
    <source>
        <strain evidence="2 3">PLY_AMNH</strain>
    </source>
</reference>
<comment type="caution">
    <text evidence="2">The sequence shown here is derived from an EMBL/GenBank/DDBJ whole genome shotgun (WGS) entry which is preliminary data.</text>
</comment>
<feature type="region of interest" description="Disordered" evidence="1">
    <location>
        <begin position="74"/>
        <end position="98"/>
    </location>
</feature>
<gene>
    <name evidence="2" type="ORF">CYMTET_45378</name>
</gene>